<organism evidence="13 14">
    <name type="scientific">Rhizobium hainanense</name>
    <dbReference type="NCBI Taxonomy" id="52131"/>
    <lineage>
        <taxon>Bacteria</taxon>
        <taxon>Pseudomonadati</taxon>
        <taxon>Pseudomonadota</taxon>
        <taxon>Alphaproteobacteria</taxon>
        <taxon>Hyphomicrobiales</taxon>
        <taxon>Rhizobiaceae</taxon>
        <taxon>Rhizobium/Agrobacterium group</taxon>
        <taxon>Rhizobium</taxon>
    </lineage>
</organism>
<dbReference type="STRING" id="52131.GA0061100_101274"/>
<keyword evidence="11" id="KW-0408">Iron</keyword>
<accession>A0A1C3TYG4</accession>
<evidence type="ECO:0000256" key="11">
    <source>
        <dbReference type="RuleBase" id="RU003682"/>
    </source>
</evidence>
<dbReference type="InterPro" id="IPR044861">
    <property type="entry name" value="IPNS-like_FE2OG_OXY"/>
</dbReference>
<comment type="catalytic activity">
    <reaction evidence="10">
        <text>L-arginine + 2-oxoglutarate + O2 = guanidine + L-glutamate 5-semialdehyde + succinate + CO2</text>
        <dbReference type="Rhea" id="RHEA:31535"/>
        <dbReference type="ChEBI" id="CHEBI:15379"/>
        <dbReference type="ChEBI" id="CHEBI:16526"/>
        <dbReference type="ChEBI" id="CHEBI:16810"/>
        <dbReference type="ChEBI" id="CHEBI:30031"/>
        <dbReference type="ChEBI" id="CHEBI:30087"/>
        <dbReference type="ChEBI" id="CHEBI:32682"/>
        <dbReference type="ChEBI" id="CHEBI:58066"/>
        <dbReference type="EC" id="1.14.20.7"/>
    </reaction>
</comment>
<comment type="catalytic activity">
    <reaction evidence="9">
        <text>2-oxoglutarate + O2 + 2 H(+) = ethene + 3 CO2 + H2O</text>
        <dbReference type="Rhea" id="RHEA:31523"/>
        <dbReference type="ChEBI" id="CHEBI:15377"/>
        <dbReference type="ChEBI" id="CHEBI:15378"/>
        <dbReference type="ChEBI" id="CHEBI:15379"/>
        <dbReference type="ChEBI" id="CHEBI:16526"/>
        <dbReference type="ChEBI" id="CHEBI:16810"/>
        <dbReference type="ChEBI" id="CHEBI:18153"/>
        <dbReference type="EC" id="1.13.12.19"/>
    </reaction>
</comment>
<comment type="similarity">
    <text evidence="11">Belongs to the iron/ascorbate-dependent oxidoreductase family.</text>
</comment>
<dbReference type="RefSeq" id="WP_075850827.1">
    <property type="nucleotide sequence ID" value="NZ_FMAC01000001.1"/>
</dbReference>
<reference evidence="14" key="1">
    <citation type="submission" date="2016-08" db="EMBL/GenBank/DDBJ databases">
        <authorList>
            <person name="Varghese N."/>
            <person name="Submissions Spin"/>
        </authorList>
    </citation>
    <scope>NUCLEOTIDE SEQUENCE [LARGE SCALE GENOMIC DNA]</scope>
    <source>
        <strain evidence="14">CCBAU 57015</strain>
    </source>
</reference>
<feature type="domain" description="Fe2OG dioxygenase" evidence="12">
    <location>
        <begin position="180"/>
        <end position="288"/>
    </location>
</feature>
<dbReference type="OrthoDB" id="21825at2"/>
<gene>
    <name evidence="13" type="ORF">GA0061100_101274</name>
</gene>
<dbReference type="GO" id="GO:0046872">
    <property type="term" value="F:metal ion binding"/>
    <property type="evidence" value="ECO:0007669"/>
    <property type="project" value="UniProtKB-KW"/>
</dbReference>
<evidence type="ECO:0000256" key="6">
    <source>
        <dbReference type="ARBA" id="ARBA00022666"/>
    </source>
</evidence>
<dbReference type="Gene3D" id="2.60.120.330">
    <property type="entry name" value="B-lactam Antibiotic, Isopenicillin N Synthase, Chain"/>
    <property type="match status" value="1"/>
</dbReference>
<evidence type="ECO:0000256" key="7">
    <source>
        <dbReference type="ARBA" id="ARBA00031011"/>
    </source>
</evidence>
<evidence type="ECO:0000256" key="4">
    <source>
        <dbReference type="ARBA" id="ARBA00012531"/>
    </source>
</evidence>
<comment type="pathway">
    <text evidence="2">Alkene biosynthesis; ethylene biosynthesis via 2-oxoglutarate.</text>
</comment>
<evidence type="ECO:0000256" key="8">
    <source>
        <dbReference type="ARBA" id="ARBA00031282"/>
    </source>
</evidence>
<dbReference type="InterPro" id="IPR026992">
    <property type="entry name" value="DIOX_N"/>
</dbReference>
<dbReference type="EMBL" id="FMAC01000001">
    <property type="protein sequence ID" value="SCB08168.1"/>
    <property type="molecule type" value="Genomic_DNA"/>
</dbReference>
<dbReference type="GO" id="GO:0102276">
    <property type="term" value="F:2-oxoglutarate oxygenase/decarboxylase (ethylene-forming) activity"/>
    <property type="evidence" value="ECO:0007669"/>
    <property type="project" value="UniProtKB-EC"/>
</dbReference>
<keyword evidence="11" id="KW-0560">Oxidoreductase</keyword>
<dbReference type="Pfam" id="PF14226">
    <property type="entry name" value="DIOX_N"/>
    <property type="match status" value="1"/>
</dbReference>
<dbReference type="InterPro" id="IPR027443">
    <property type="entry name" value="IPNS-like_sf"/>
</dbReference>
<dbReference type="InterPro" id="IPR005123">
    <property type="entry name" value="Oxoglu/Fe-dep_dioxygenase_dom"/>
</dbReference>
<evidence type="ECO:0000313" key="14">
    <source>
        <dbReference type="Proteomes" id="UP000186228"/>
    </source>
</evidence>
<evidence type="ECO:0000259" key="12">
    <source>
        <dbReference type="PROSITE" id="PS51471"/>
    </source>
</evidence>
<protein>
    <recommendedName>
        <fullName evidence="5">2-oxoglutarate-dependent ethylene/succinate-forming enzyme</fullName>
        <ecNumber evidence="4">1.13.12.19</ecNumber>
        <ecNumber evidence="3">1.14.20.7</ecNumber>
    </recommendedName>
    <alternativeName>
        <fullName evidence="7">2-oxoglutarate dioxygenase (ethylene-forming)</fullName>
    </alternativeName>
    <alternativeName>
        <fullName evidence="8">2-oxoglutarate/L-arginine monooxygenase/decarboxylase (succinate-forming)</fullName>
    </alternativeName>
</protein>
<dbReference type="EC" id="1.14.20.7" evidence="3"/>
<evidence type="ECO:0000256" key="1">
    <source>
        <dbReference type="ARBA" id="ARBA00001954"/>
    </source>
</evidence>
<evidence type="ECO:0000313" key="13">
    <source>
        <dbReference type="EMBL" id="SCB08168.1"/>
    </source>
</evidence>
<dbReference type="Proteomes" id="UP000186228">
    <property type="component" value="Unassembled WGS sequence"/>
</dbReference>
<keyword evidence="6" id="KW-0266">Ethylene biosynthesis</keyword>
<evidence type="ECO:0000256" key="2">
    <source>
        <dbReference type="ARBA" id="ARBA00004767"/>
    </source>
</evidence>
<dbReference type="AlphaFoldDB" id="A0A1C3TYG4"/>
<dbReference type="PANTHER" id="PTHR47990">
    <property type="entry name" value="2-OXOGLUTARATE (2OG) AND FE(II)-DEPENDENT OXYGENASE SUPERFAMILY PROTEIN-RELATED"/>
    <property type="match status" value="1"/>
</dbReference>
<keyword evidence="14" id="KW-1185">Reference proteome</keyword>
<dbReference type="PRINTS" id="PR00682">
    <property type="entry name" value="IPNSYNTHASE"/>
</dbReference>
<evidence type="ECO:0000256" key="3">
    <source>
        <dbReference type="ARBA" id="ARBA00012293"/>
    </source>
</evidence>
<dbReference type="EC" id="1.13.12.19" evidence="4"/>
<dbReference type="InterPro" id="IPR050231">
    <property type="entry name" value="Iron_ascorbate_oxido_reductase"/>
</dbReference>
<dbReference type="GO" id="GO:0009693">
    <property type="term" value="P:ethylene biosynthetic process"/>
    <property type="evidence" value="ECO:0007669"/>
    <property type="project" value="UniProtKB-KW"/>
</dbReference>
<keyword evidence="11" id="KW-0479">Metal-binding</keyword>
<dbReference type="SUPFAM" id="SSF51197">
    <property type="entry name" value="Clavaminate synthase-like"/>
    <property type="match status" value="1"/>
</dbReference>
<evidence type="ECO:0000256" key="5">
    <source>
        <dbReference type="ARBA" id="ARBA00019045"/>
    </source>
</evidence>
<proteinExistence type="inferred from homology"/>
<comment type="cofactor">
    <cofactor evidence="1">
        <name>Fe(2+)</name>
        <dbReference type="ChEBI" id="CHEBI:29033"/>
    </cofactor>
</comment>
<sequence>MSDHSFPIFDLGAFEVAGDDEKKRLGAEVDRICRSTGFLAIANHGIADAVIAEVWKKTQTFFDLPPEVKQRAKTLYPGYPYGYLGPGTEALAKSRNVDTPPDLKESFNGGPLSVPAGMTDPEALGFCYAATIWPEGPEGFAGAWKAYYGAMEDLAARIMRVFATALGLDEHFFDSYVDAPISALRALNYPEQHVPPQPGQLRAGAHTDYGSLTILLPQPGSKGLEIIAPDGNWTPVPPVEGAFVINIGDLMALWTNDRWVSTVHRVVNPPQEEGGMQRRQSLAFFHQPNWFAEIACLPSCLKEGEEPKYAPVLSGPYLMGKFKSTVTAKAG</sequence>
<name>A0A1C3TYG4_9HYPH</name>
<evidence type="ECO:0000256" key="10">
    <source>
        <dbReference type="ARBA" id="ARBA00049359"/>
    </source>
</evidence>
<evidence type="ECO:0000256" key="9">
    <source>
        <dbReference type="ARBA" id="ARBA00047725"/>
    </source>
</evidence>
<dbReference type="PROSITE" id="PS51471">
    <property type="entry name" value="FE2OG_OXY"/>
    <property type="match status" value="1"/>
</dbReference>
<dbReference type="Pfam" id="PF03171">
    <property type="entry name" value="2OG-FeII_Oxy"/>
    <property type="match status" value="1"/>
</dbReference>